<dbReference type="AlphaFoldDB" id="A0A9Q0UCE7"/>
<dbReference type="GO" id="GO:0016973">
    <property type="term" value="P:poly(A)+ mRNA export from nucleus"/>
    <property type="evidence" value="ECO:0007669"/>
    <property type="project" value="TreeGrafter"/>
</dbReference>
<evidence type="ECO:0000313" key="2">
    <source>
        <dbReference type="EMBL" id="KAJ6727489.1"/>
    </source>
</evidence>
<dbReference type="GO" id="GO:0005635">
    <property type="term" value="C:nuclear envelope"/>
    <property type="evidence" value="ECO:0007669"/>
    <property type="project" value="TreeGrafter"/>
</dbReference>
<name>A0A9Q0UCE7_SALPP</name>
<dbReference type="EMBL" id="JAPFFK010000013">
    <property type="protein sequence ID" value="KAJ6727489.1"/>
    <property type="molecule type" value="Genomic_DNA"/>
</dbReference>
<reference evidence="2" key="2">
    <citation type="journal article" date="2023" name="Int. J. Mol. Sci.">
        <title>De Novo Assembly and Annotation of 11 Diverse Shrub Willow (Salix) Genomes Reveals Novel Gene Organization in Sex-Linked Regions.</title>
        <authorList>
            <person name="Hyden B."/>
            <person name="Feng K."/>
            <person name="Yates T.B."/>
            <person name="Jawdy S."/>
            <person name="Cereghino C."/>
            <person name="Smart L.B."/>
            <person name="Muchero W."/>
        </authorList>
    </citation>
    <scope>NUCLEOTIDE SEQUENCE</scope>
    <source>
        <tissue evidence="2">Shoot tip</tissue>
    </source>
</reference>
<sequence length="108" mass="11943">MAAAARESNERTLEDRGGYGKSRKRPFRRSTHTTPYDRPATAIRNPSGVSDGWLSKLVDPAQRLIAYGAHKLFASVFRKRLPAPPLVAPPSQSPNTERETEVSRGSIQ</sequence>
<proteinExistence type="predicted"/>
<dbReference type="Proteomes" id="UP001151532">
    <property type="component" value="Chromosome 8"/>
</dbReference>
<dbReference type="PANTHER" id="PTHR33416">
    <property type="entry name" value="NUCLEAR PORE COMPLEX PROTEIN NUP1"/>
    <property type="match status" value="1"/>
</dbReference>
<comment type="caution">
    <text evidence="2">The sequence shown here is derived from an EMBL/GenBank/DDBJ whole genome shotgun (WGS) entry which is preliminary data.</text>
</comment>
<evidence type="ECO:0000256" key="1">
    <source>
        <dbReference type="SAM" id="MobiDB-lite"/>
    </source>
</evidence>
<accession>A0A9Q0UCE7</accession>
<feature type="compositionally biased region" description="Basic and acidic residues" evidence="1">
    <location>
        <begin position="7"/>
        <end position="18"/>
    </location>
</feature>
<feature type="region of interest" description="Disordered" evidence="1">
    <location>
        <begin position="1"/>
        <end position="51"/>
    </location>
</feature>
<keyword evidence="3" id="KW-1185">Reference proteome</keyword>
<feature type="region of interest" description="Disordered" evidence="1">
    <location>
        <begin position="83"/>
        <end position="108"/>
    </location>
</feature>
<dbReference type="GO" id="GO:0071763">
    <property type="term" value="P:nuclear membrane organization"/>
    <property type="evidence" value="ECO:0007669"/>
    <property type="project" value="TreeGrafter"/>
</dbReference>
<dbReference type="PANTHER" id="PTHR33416:SF20">
    <property type="entry name" value="NUCLEAR PORE COMPLEX PROTEIN NUP1"/>
    <property type="match status" value="1"/>
</dbReference>
<feature type="compositionally biased region" description="Basic residues" evidence="1">
    <location>
        <begin position="21"/>
        <end position="31"/>
    </location>
</feature>
<protein>
    <submittedName>
        <fullName evidence="2">Uncharacterized protein</fullName>
    </submittedName>
</protein>
<gene>
    <name evidence="2" type="ORF">OIU79_005389</name>
</gene>
<evidence type="ECO:0000313" key="3">
    <source>
        <dbReference type="Proteomes" id="UP001151532"/>
    </source>
</evidence>
<dbReference type="OrthoDB" id="1750443at2759"/>
<feature type="compositionally biased region" description="Pro residues" evidence="1">
    <location>
        <begin position="83"/>
        <end position="92"/>
    </location>
</feature>
<reference evidence="2" key="1">
    <citation type="submission" date="2022-11" db="EMBL/GenBank/DDBJ databases">
        <authorList>
            <person name="Hyden B.L."/>
            <person name="Feng K."/>
            <person name="Yates T."/>
            <person name="Jawdy S."/>
            <person name="Smart L.B."/>
            <person name="Muchero W."/>
        </authorList>
    </citation>
    <scope>NUCLEOTIDE SEQUENCE</scope>
    <source>
        <tissue evidence="2">Shoot tip</tissue>
    </source>
</reference>
<organism evidence="2 3">
    <name type="scientific">Salix purpurea</name>
    <name type="common">Purple osier willow</name>
    <dbReference type="NCBI Taxonomy" id="77065"/>
    <lineage>
        <taxon>Eukaryota</taxon>
        <taxon>Viridiplantae</taxon>
        <taxon>Streptophyta</taxon>
        <taxon>Embryophyta</taxon>
        <taxon>Tracheophyta</taxon>
        <taxon>Spermatophyta</taxon>
        <taxon>Magnoliopsida</taxon>
        <taxon>eudicotyledons</taxon>
        <taxon>Gunneridae</taxon>
        <taxon>Pentapetalae</taxon>
        <taxon>rosids</taxon>
        <taxon>fabids</taxon>
        <taxon>Malpighiales</taxon>
        <taxon>Salicaceae</taxon>
        <taxon>Saliceae</taxon>
        <taxon>Salix</taxon>
    </lineage>
</organism>